<reference evidence="2" key="2">
    <citation type="submission" date="2020-05" db="UniProtKB">
        <authorList>
            <consortium name="EnsemblMetazoa"/>
        </authorList>
    </citation>
    <scope>IDENTIFICATION</scope>
    <source>
        <strain evidence="2">wikel</strain>
    </source>
</reference>
<dbReference type="EMBL" id="ABJB010261304">
    <property type="status" value="NOT_ANNOTATED_CDS"/>
    <property type="molecule type" value="Genomic_DNA"/>
</dbReference>
<dbReference type="SUPFAM" id="SSF102198">
    <property type="entry name" value="Putative cyclase"/>
    <property type="match status" value="1"/>
</dbReference>
<dbReference type="EMBL" id="ABJB010900232">
    <property type="status" value="NOT_ANNOTATED_CDS"/>
    <property type="molecule type" value="Genomic_DNA"/>
</dbReference>
<dbReference type="EMBL" id="ABJB010961796">
    <property type="status" value="NOT_ANNOTATED_CDS"/>
    <property type="molecule type" value="Genomic_DNA"/>
</dbReference>
<evidence type="ECO:0000313" key="2">
    <source>
        <dbReference type="EnsemblMetazoa" id="ISCW002375-PA"/>
    </source>
</evidence>
<dbReference type="EMBL" id="ABJB011075700">
    <property type="status" value="NOT_ANNOTATED_CDS"/>
    <property type="molecule type" value="Genomic_DNA"/>
</dbReference>
<dbReference type="Proteomes" id="UP000001555">
    <property type="component" value="Unassembled WGS sequence"/>
</dbReference>
<evidence type="ECO:0000313" key="3">
    <source>
        <dbReference type="Proteomes" id="UP000001555"/>
    </source>
</evidence>
<sequence length="341" mass="37325">DQGPGRLGPVMSPPEALLRLAPTYNVLSRQDTTQSPAGQAPYTTPASLSRSPTGATSGIGNTKVFRTRFADFMAMGFEGVHLCLLASLALPWLSESQESPTGCTPNSLSWGGREMVDLSYEFTNETIYWADDGAFYLNSTIFSEAENSWFVADVIRAPTHGGTHLDAPIHFHKGGWAVSEIPLQRLLFRPIALVDVRDKTALNSTYSLSVEDIRSWEEQHGRLPEGCLLFARTGWSKLWPNRTAYMGIDSNGTRHFPSFSNDLAKFLVKERDVYGVGLDAASVDFYGQTQTHRILGAKNIYNLENLADLQRLPEKGAHAIVLPMKIGGASGAPVRVVAILP</sequence>
<keyword evidence="4" id="KW-1267">Proteomics identification</keyword>
<evidence type="ECO:0007829" key="4">
    <source>
        <dbReference type="PeptideAtlas" id="A0A1S4KP66"/>
    </source>
</evidence>
<dbReference type="Pfam" id="PF04199">
    <property type="entry name" value="Cyclase"/>
    <property type="match status" value="1"/>
</dbReference>
<name>A0A1S4KP66_IXOSC</name>
<dbReference type="VEuPathDB" id="VectorBase:ISCP_019581"/>
<dbReference type="InterPro" id="IPR037175">
    <property type="entry name" value="KFase_sf"/>
</dbReference>
<organism evidence="2 3">
    <name type="scientific">Ixodes scapularis</name>
    <name type="common">Black-legged tick</name>
    <name type="synonym">Deer tick</name>
    <dbReference type="NCBI Taxonomy" id="6945"/>
    <lineage>
        <taxon>Eukaryota</taxon>
        <taxon>Metazoa</taxon>
        <taxon>Ecdysozoa</taxon>
        <taxon>Arthropoda</taxon>
        <taxon>Chelicerata</taxon>
        <taxon>Arachnida</taxon>
        <taxon>Acari</taxon>
        <taxon>Parasitiformes</taxon>
        <taxon>Ixodida</taxon>
        <taxon>Ixodoidea</taxon>
        <taxon>Ixodidae</taxon>
        <taxon>Ixodinae</taxon>
        <taxon>Ixodes</taxon>
    </lineage>
</organism>
<reference evidence="3" key="1">
    <citation type="submission" date="2008-03" db="EMBL/GenBank/DDBJ databases">
        <title>Annotation of Ixodes scapularis.</title>
        <authorList>
            <consortium name="Ixodes scapularis Genome Project Consortium"/>
            <person name="Caler E."/>
            <person name="Hannick L.I."/>
            <person name="Bidwell S."/>
            <person name="Joardar V."/>
            <person name="Thiagarajan M."/>
            <person name="Amedeo P."/>
            <person name="Galinsky K.J."/>
            <person name="Schobel S."/>
            <person name="Inman J."/>
            <person name="Hostetler J."/>
            <person name="Miller J."/>
            <person name="Hammond M."/>
            <person name="Megy K."/>
            <person name="Lawson D."/>
            <person name="Kodira C."/>
            <person name="Sutton G."/>
            <person name="Meyer J."/>
            <person name="Hill C.A."/>
            <person name="Birren B."/>
            <person name="Nene V."/>
            <person name="Collins F."/>
            <person name="Alarcon-Chaidez F."/>
            <person name="Wikel S."/>
            <person name="Strausberg R."/>
        </authorList>
    </citation>
    <scope>NUCLEOTIDE SEQUENCE [LARGE SCALE GENOMIC DNA]</scope>
    <source>
        <strain evidence="3">Wikel</strain>
    </source>
</reference>
<dbReference type="AlphaFoldDB" id="A0A1S4KP66"/>
<dbReference type="VEuPathDB" id="VectorBase:ISCI002375"/>
<dbReference type="InParanoid" id="A0A1S4KP66"/>
<accession>A0A1S4KP66</accession>
<dbReference type="EnsemblMetazoa" id="ISCW002375-RA">
    <property type="protein sequence ID" value="ISCW002375-PA"/>
    <property type="gene ID" value="ISCW002375"/>
</dbReference>
<dbReference type="InterPro" id="IPR007325">
    <property type="entry name" value="KFase/CYL"/>
</dbReference>
<dbReference type="PANTHER" id="PTHR43564:SF2">
    <property type="entry name" value="BLR6059 PROTEIN"/>
    <property type="match status" value="1"/>
</dbReference>
<dbReference type="EMBL" id="ABJB011025394">
    <property type="status" value="NOT_ANNOTATED_CDS"/>
    <property type="molecule type" value="Genomic_DNA"/>
</dbReference>
<dbReference type="VEuPathDB" id="VectorBase:ISCW002375"/>
<dbReference type="PANTHER" id="PTHR43564">
    <property type="entry name" value="KYNURENINE FORMAMIDASE-LIKE PROTEIN"/>
    <property type="match status" value="1"/>
</dbReference>
<dbReference type="EMBL" id="ABJB010861854">
    <property type="status" value="NOT_ANNOTATED_CDS"/>
    <property type="molecule type" value="Genomic_DNA"/>
</dbReference>
<dbReference type="GO" id="GO:0004061">
    <property type="term" value="F:arylformamidase activity"/>
    <property type="evidence" value="ECO:0007669"/>
    <property type="project" value="InterPro"/>
</dbReference>
<protein>
    <submittedName>
        <fullName evidence="2">Uncharacterized protein</fullName>
    </submittedName>
</protein>
<keyword evidence="3" id="KW-1185">Reference proteome</keyword>
<proteinExistence type="evidence at protein level"/>
<evidence type="ECO:0000256" key="1">
    <source>
        <dbReference type="ARBA" id="ARBA00007865"/>
    </source>
</evidence>
<dbReference type="OrthoDB" id="7108654at2759"/>
<dbReference type="Gene3D" id="3.50.30.50">
    <property type="entry name" value="Putative cyclase"/>
    <property type="match status" value="1"/>
</dbReference>
<dbReference type="GO" id="GO:0019441">
    <property type="term" value="P:L-tryptophan catabolic process to kynurenine"/>
    <property type="evidence" value="ECO:0007669"/>
    <property type="project" value="InterPro"/>
</dbReference>
<comment type="similarity">
    <text evidence="1">Belongs to the Cyclase 1 superfamily.</text>
</comment>